<name>A0ABQ9GVX9_9NEOP</name>
<protein>
    <recommendedName>
        <fullName evidence="1">Mutator-like transposase domain-containing protein</fullName>
    </recommendedName>
</protein>
<evidence type="ECO:0000259" key="1">
    <source>
        <dbReference type="Pfam" id="PF20700"/>
    </source>
</evidence>
<reference evidence="2 3" key="1">
    <citation type="submission" date="2023-02" db="EMBL/GenBank/DDBJ databases">
        <title>LHISI_Scaffold_Assembly.</title>
        <authorList>
            <person name="Stuart O.P."/>
            <person name="Cleave R."/>
            <person name="Magrath M.J.L."/>
            <person name="Mikheyev A.S."/>
        </authorList>
    </citation>
    <scope>NUCLEOTIDE SEQUENCE [LARGE SCALE GENOMIC DNA]</scope>
    <source>
        <strain evidence="2">Daus_M_001</strain>
        <tissue evidence="2">Leg muscle</tissue>
    </source>
</reference>
<proteinExistence type="predicted"/>
<gene>
    <name evidence="2" type="ORF">PR048_024067</name>
</gene>
<feature type="domain" description="Mutator-like transposase" evidence="1">
    <location>
        <begin position="17"/>
        <end position="227"/>
    </location>
</feature>
<dbReference type="InterPro" id="IPR049012">
    <property type="entry name" value="Mutator_transp_dom"/>
</dbReference>
<keyword evidence="3" id="KW-1185">Reference proteome</keyword>
<evidence type="ECO:0000313" key="2">
    <source>
        <dbReference type="EMBL" id="KAJ8876158.1"/>
    </source>
</evidence>
<evidence type="ECO:0000313" key="3">
    <source>
        <dbReference type="Proteomes" id="UP001159363"/>
    </source>
</evidence>
<dbReference type="Pfam" id="PF20700">
    <property type="entry name" value="Mutator"/>
    <property type="match status" value="1"/>
</dbReference>
<sequence>MKSATEETVTQNINDRDLTVALDGSWHRRRHVSLYGVVTCASVNTGKVIDVDIISKHCTCKDELKGKHEEVCSANHKGTSGNMEVSDVVNFFNRSIPQYNVQYRNYLGDDDCKGHKAVLPTIPCGDKTVSKLERFGHIQKRMCTKLKKLKTKWQGKKIEDGKPFGSRRRVTDSTVADIQKYYGLAIRRNSNNLQGMRESVWEEYFHLLSSDEDPQHGLCPKGAESWCKY</sequence>
<accession>A0ABQ9GVX9</accession>
<comment type="caution">
    <text evidence="2">The sequence shown here is derived from an EMBL/GenBank/DDBJ whole genome shotgun (WGS) entry which is preliminary data.</text>
</comment>
<dbReference type="Proteomes" id="UP001159363">
    <property type="component" value="Chromosome 8"/>
</dbReference>
<dbReference type="EMBL" id="JARBHB010000009">
    <property type="protein sequence ID" value="KAJ8876158.1"/>
    <property type="molecule type" value="Genomic_DNA"/>
</dbReference>
<organism evidence="2 3">
    <name type="scientific">Dryococelus australis</name>
    <dbReference type="NCBI Taxonomy" id="614101"/>
    <lineage>
        <taxon>Eukaryota</taxon>
        <taxon>Metazoa</taxon>
        <taxon>Ecdysozoa</taxon>
        <taxon>Arthropoda</taxon>
        <taxon>Hexapoda</taxon>
        <taxon>Insecta</taxon>
        <taxon>Pterygota</taxon>
        <taxon>Neoptera</taxon>
        <taxon>Polyneoptera</taxon>
        <taxon>Phasmatodea</taxon>
        <taxon>Verophasmatodea</taxon>
        <taxon>Anareolatae</taxon>
        <taxon>Phasmatidae</taxon>
        <taxon>Eurycanthinae</taxon>
        <taxon>Dryococelus</taxon>
    </lineage>
</organism>